<organism evidence="3 4">
    <name type="scientific">Clostridium bovifaecis</name>
    <dbReference type="NCBI Taxonomy" id="2184719"/>
    <lineage>
        <taxon>Bacteria</taxon>
        <taxon>Bacillati</taxon>
        <taxon>Bacillota</taxon>
        <taxon>Clostridia</taxon>
        <taxon>Eubacteriales</taxon>
        <taxon>Clostridiaceae</taxon>
        <taxon>Clostridium</taxon>
    </lineage>
</organism>
<dbReference type="PANTHER" id="PTHR39430">
    <property type="entry name" value="MEMBRANE-ASSOCIATED PROTEASE-RELATED"/>
    <property type="match status" value="1"/>
</dbReference>
<proteinExistence type="predicted"/>
<feature type="transmembrane region" description="Helical" evidence="1">
    <location>
        <begin position="61"/>
        <end position="87"/>
    </location>
</feature>
<dbReference type="Proteomes" id="UP000422764">
    <property type="component" value="Chromosome"/>
</dbReference>
<evidence type="ECO:0000256" key="1">
    <source>
        <dbReference type="SAM" id="Phobius"/>
    </source>
</evidence>
<evidence type="ECO:0000259" key="2">
    <source>
        <dbReference type="Pfam" id="PF02517"/>
    </source>
</evidence>
<keyword evidence="1" id="KW-0472">Membrane</keyword>
<keyword evidence="3" id="KW-0378">Hydrolase</keyword>
<evidence type="ECO:0000313" key="4">
    <source>
        <dbReference type="Proteomes" id="UP000422764"/>
    </source>
</evidence>
<dbReference type="InterPro" id="IPR003675">
    <property type="entry name" value="Rce1/LyrA-like_dom"/>
</dbReference>
<feature type="domain" description="CAAX prenyl protease 2/Lysostaphin resistance protein A-like" evidence="2">
    <location>
        <begin position="148"/>
        <end position="240"/>
    </location>
</feature>
<keyword evidence="4" id="KW-1185">Reference proteome</keyword>
<dbReference type="GO" id="GO:0008237">
    <property type="term" value="F:metallopeptidase activity"/>
    <property type="evidence" value="ECO:0007669"/>
    <property type="project" value="UniProtKB-KW"/>
</dbReference>
<keyword evidence="1" id="KW-0812">Transmembrane</keyword>
<evidence type="ECO:0000313" key="3">
    <source>
        <dbReference type="EMBL" id="QGU93807.1"/>
    </source>
</evidence>
<feature type="transmembrane region" description="Helical" evidence="1">
    <location>
        <begin position="182"/>
        <end position="198"/>
    </location>
</feature>
<sequence>MSRIFTNRNKDIRSGFKLLLFIASYTILVGLSMDILVRLIIKNVFKRTSKLQIYLEVQNYLINSQAGLIIIKLVETIVLFIVVFILLKGLEGKGLKDIGLNSLKKNMKGLLVGLILGAVSMTAIFIILLVSNNIILSDSLVEPNFTSSILLGIPLFILVAISEEVMCRGYILNTLNQMRKPWISAILSSAIFAALHLANPNVKILGILNIFLVGILFSYMYIRTKSLWMPIGYHFTWNYFQGNIFGFPVSGQTQSNGIYIIESVRENILTGGTFGPEAGILSTIIIIVGIFLVWIFTE</sequence>
<gene>
    <name evidence="3" type="ORF">GOM49_00490</name>
</gene>
<keyword evidence="3" id="KW-0482">Metalloprotease</keyword>
<reference evidence="3 4" key="1">
    <citation type="submission" date="2019-12" db="EMBL/GenBank/DDBJ databases">
        <title>Genome sequenceing of Clostridium bovifaecis.</title>
        <authorList>
            <person name="Yao Y."/>
        </authorList>
    </citation>
    <scope>NUCLEOTIDE SEQUENCE [LARGE SCALE GENOMIC DNA]</scope>
    <source>
        <strain evidence="3 4">BXX</strain>
    </source>
</reference>
<accession>A0A6I6EZ06</accession>
<feature type="transmembrane region" description="Helical" evidence="1">
    <location>
        <begin position="143"/>
        <end position="161"/>
    </location>
</feature>
<dbReference type="Pfam" id="PF02517">
    <property type="entry name" value="Rce1-like"/>
    <property type="match status" value="1"/>
</dbReference>
<feature type="transmembrane region" description="Helical" evidence="1">
    <location>
        <begin position="108"/>
        <end position="131"/>
    </location>
</feature>
<feature type="transmembrane region" description="Helical" evidence="1">
    <location>
        <begin position="18"/>
        <end position="41"/>
    </location>
</feature>
<dbReference type="PANTHER" id="PTHR39430:SF1">
    <property type="entry name" value="PROTEASE"/>
    <property type="match status" value="1"/>
</dbReference>
<dbReference type="GO" id="GO:0080120">
    <property type="term" value="P:CAAX-box protein maturation"/>
    <property type="evidence" value="ECO:0007669"/>
    <property type="project" value="UniProtKB-ARBA"/>
</dbReference>
<dbReference type="EMBL" id="CP046522">
    <property type="protein sequence ID" value="QGU93807.1"/>
    <property type="molecule type" value="Genomic_DNA"/>
</dbReference>
<dbReference type="AlphaFoldDB" id="A0A6I6EZ06"/>
<name>A0A6I6EZ06_9CLOT</name>
<keyword evidence="1" id="KW-1133">Transmembrane helix</keyword>
<keyword evidence="3" id="KW-0645">Protease</keyword>
<protein>
    <submittedName>
        <fullName evidence="3">CPBP family intramembrane metalloprotease</fullName>
    </submittedName>
</protein>
<feature type="transmembrane region" description="Helical" evidence="1">
    <location>
        <begin position="278"/>
        <end position="297"/>
    </location>
</feature>
<dbReference type="GO" id="GO:0004175">
    <property type="term" value="F:endopeptidase activity"/>
    <property type="evidence" value="ECO:0007669"/>
    <property type="project" value="UniProtKB-ARBA"/>
</dbReference>
<feature type="transmembrane region" description="Helical" evidence="1">
    <location>
        <begin position="204"/>
        <end position="222"/>
    </location>
</feature>
<dbReference type="GO" id="GO:0006508">
    <property type="term" value="P:proteolysis"/>
    <property type="evidence" value="ECO:0007669"/>
    <property type="project" value="UniProtKB-KW"/>
</dbReference>